<dbReference type="PANTHER" id="PTHR43968:SF6">
    <property type="entry name" value="GLUTATHIONE S-TRANSFERASE OMEGA"/>
    <property type="match status" value="1"/>
</dbReference>
<organism evidence="3 4">
    <name type="scientific">Marinimicrococcus flavescens</name>
    <dbReference type="NCBI Taxonomy" id="3031815"/>
    <lineage>
        <taxon>Bacteria</taxon>
        <taxon>Pseudomonadati</taxon>
        <taxon>Pseudomonadota</taxon>
        <taxon>Alphaproteobacteria</taxon>
        <taxon>Geminicoccales</taxon>
        <taxon>Geminicoccaceae</taxon>
        <taxon>Marinimicrococcus</taxon>
    </lineage>
</organism>
<dbReference type="CDD" id="cd00570">
    <property type="entry name" value="GST_N_family"/>
    <property type="match status" value="1"/>
</dbReference>
<dbReference type="InterPro" id="IPR040079">
    <property type="entry name" value="Glutathione_S-Trfase"/>
</dbReference>
<dbReference type="InterPro" id="IPR004045">
    <property type="entry name" value="Glutathione_S-Trfase_N"/>
</dbReference>
<dbReference type="RefSeq" id="WP_327789305.1">
    <property type="nucleotide sequence ID" value="NZ_JARGEQ010000096.1"/>
</dbReference>
<comment type="caution">
    <text evidence="3">The sequence shown here is derived from an EMBL/GenBank/DDBJ whole genome shotgun (WGS) entry which is preliminary data.</text>
</comment>
<protein>
    <submittedName>
        <fullName evidence="3">Glutathione S-transferase family protein</fullName>
    </submittedName>
</protein>
<dbReference type="InterPro" id="IPR036249">
    <property type="entry name" value="Thioredoxin-like_sf"/>
</dbReference>
<proteinExistence type="predicted"/>
<evidence type="ECO:0000313" key="4">
    <source>
        <dbReference type="Proteomes" id="UP001301140"/>
    </source>
</evidence>
<dbReference type="InterPro" id="IPR050983">
    <property type="entry name" value="GST_Omega/HSP26"/>
</dbReference>
<dbReference type="SFLD" id="SFLDS00019">
    <property type="entry name" value="Glutathione_Transferase_(cytos"/>
    <property type="match status" value="1"/>
</dbReference>
<dbReference type="InterPro" id="IPR036282">
    <property type="entry name" value="Glutathione-S-Trfase_C_sf"/>
</dbReference>
<sequence length="217" mass="23800">MSLVLYAHPVSNFCAKVEIVLRLKNLAYAIRLPPGGYGSPEYRAIVPTGTIPALVDDKLVLAESETINEYLEEAYPEPPLLPEGTVARALARQLARFHDTRLEPVLRGLFPQMDPAVRDRSAVAAAAETYRKRLHELALLAKPSPWLGGPRIGLADAAYPATLLMGDMMLAALGERAPLPDSLVAWRRALDAHPAAAPVLERSREALEEWLRRKNAA</sequence>
<evidence type="ECO:0000313" key="3">
    <source>
        <dbReference type="EMBL" id="MDF1586887.1"/>
    </source>
</evidence>
<dbReference type="SUPFAM" id="SSF52833">
    <property type="entry name" value="Thioredoxin-like"/>
    <property type="match status" value="1"/>
</dbReference>
<dbReference type="CDD" id="cd00299">
    <property type="entry name" value="GST_C_family"/>
    <property type="match status" value="1"/>
</dbReference>
<dbReference type="PROSITE" id="PS50404">
    <property type="entry name" value="GST_NTER"/>
    <property type="match status" value="1"/>
</dbReference>
<evidence type="ECO:0000259" key="2">
    <source>
        <dbReference type="PROSITE" id="PS50405"/>
    </source>
</evidence>
<dbReference type="Gene3D" id="1.20.1050.10">
    <property type="match status" value="1"/>
</dbReference>
<dbReference type="AlphaFoldDB" id="A0AAP3XRV7"/>
<name>A0AAP3XRV7_9PROT</name>
<dbReference type="PANTHER" id="PTHR43968">
    <property type="match status" value="1"/>
</dbReference>
<dbReference type="Pfam" id="PF13417">
    <property type="entry name" value="GST_N_3"/>
    <property type="match status" value="1"/>
</dbReference>
<gene>
    <name evidence="3" type="ORF">PZ740_10895</name>
</gene>
<dbReference type="Gene3D" id="3.40.30.10">
    <property type="entry name" value="Glutaredoxin"/>
    <property type="match status" value="1"/>
</dbReference>
<reference evidence="3 4" key="1">
    <citation type="submission" date="2023-03" db="EMBL/GenBank/DDBJ databases">
        <title>YIM 152171 draft genome.</title>
        <authorList>
            <person name="Yang Z."/>
        </authorList>
    </citation>
    <scope>NUCLEOTIDE SEQUENCE [LARGE SCALE GENOMIC DNA]</scope>
    <source>
        <strain evidence="3 4">YIM 152171</strain>
    </source>
</reference>
<dbReference type="Proteomes" id="UP001301140">
    <property type="component" value="Unassembled WGS sequence"/>
</dbReference>
<dbReference type="SFLD" id="SFLDG00358">
    <property type="entry name" value="Main_(cytGST)"/>
    <property type="match status" value="1"/>
</dbReference>
<keyword evidence="4" id="KW-1185">Reference proteome</keyword>
<feature type="domain" description="GST C-terminal" evidence="2">
    <location>
        <begin position="84"/>
        <end position="217"/>
    </location>
</feature>
<dbReference type="GO" id="GO:0005737">
    <property type="term" value="C:cytoplasm"/>
    <property type="evidence" value="ECO:0007669"/>
    <property type="project" value="TreeGrafter"/>
</dbReference>
<feature type="domain" description="GST N-terminal" evidence="1">
    <location>
        <begin position="1"/>
        <end position="79"/>
    </location>
</feature>
<dbReference type="InterPro" id="IPR010987">
    <property type="entry name" value="Glutathione-S-Trfase_C-like"/>
</dbReference>
<dbReference type="SUPFAM" id="SSF47616">
    <property type="entry name" value="GST C-terminal domain-like"/>
    <property type="match status" value="1"/>
</dbReference>
<evidence type="ECO:0000259" key="1">
    <source>
        <dbReference type="PROSITE" id="PS50404"/>
    </source>
</evidence>
<dbReference type="PROSITE" id="PS50405">
    <property type="entry name" value="GST_CTER"/>
    <property type="match status" value="1"/>
</dbReference>
<dbReference type="EMBL" id="JARGEQ010000096">
    <property type="protein sequence ID" value="MDF1586887.1"/>
    <property type="molecule type" value="Genomic_DNA"/>
</dbReference>
<accession>A0AAP3XRV7</accession>